<dbReference type="InterPro" id="IPR029058">
    <property type="entry name" value="AB_hydrolase_fold"/>
</dbReference>
<dbReference type="Proteomes" id="UP000245698">
    <property type="component" value="Unassembled WGS sequence"/>
</dbReference>
<dbReference type="PANTHER" id="PTHR11614">
    <property type="entry name" value="PHOSPHOLIPASE-RELATED"/>
    <property type="match status" value="1"/>
</dbReference>
<accession>A0A2P9AP08</accession>
<feature type="domain" description="Serine aminopeptidase S33" evidence="1">
    <location>
        <begin position="96"/>
        <end position="352"/>
    </location>
</feature>
<reference evidence="3" key="1">
    <citation type="submission" date="2016-12" db="EMBL/GenBank/DDBJ databases">
        <authorList>
            <person name="Brunel B."/>
        </authorList>
    </citation>
    <scope>NUCLEOTIDE SEQUENCE [LARGE SCALE GENOMIC DNA]</scope>
</reference>
<protein>
    <submittedName>
        <fullName evidence="2">Lysophospholipase</fullName>
        <ecNumber evidence="2">3.1.1.5</ecNumber>
    </submittedName>
</protein>
<sequence length="373" mass="41672">MPQAAFGLTRRLPRSAFPTRPEFLCFCCMGVYAYQSLRHAGSDTQTQRRMTDLLNKIPLFREIPGNPLPENAAGGFFTTRDGKKIRYGLFPAVARPMKGTVVVLTGRNECIEKYFETIRNLADRGFGVATLDWRGQGGSDRLISDRERGYVRSFFDYTGDLEQFFEDIVLPDCRGPYYILAHSAGAVITLLAAPSMVNRVRRMVLIAPFLAVPDLPVSTTTVRRLCSLFCLLGLGKLYAAWGPRPRRTIPFAANMVTSDPERYRRNTLIYETYPQLALGGPTIRWLKAAAQASEAISDPDFMARIQVPLLVIAAGADQVVSTKAVETYTRRLRLGSLLVIDGARHEILQEADFYREQFFAAFDAFIPGSDDTA</sequence>
<dbReference type="AlphaFoldDB" id="A0A2P9AP08"/>
<dbReference type="EMBL" id="FUIG01000039">
    <property type="protein sequence ID" value="SJM32811.1"/>
    <property type="molecule type" value="Genomic_DNA"/>
</dbReference>
<evidence type="ECO:0000313" key="2">
    <source>
        <dbReference type="EMBL" id="SJM32811.1"/>
    </source>
</evidence>
<name>A0A2P9AP08_9HYPH</name>
<dbReference type="Gene3D" id="3.40.50.1820">
    <property type="entry name" value="alpha/beta hydrolase"/>
    <property type="match status" value="1"/>
</dbReference>
<proteinExistence type="predicted"/>
<evidence type="ECO:0000313" key="3">
    <source>
        <dbReference type="Proteomes" id="UP000245698"/>
    </source>
</evidence>
<dbReference type="SUPFAM" id="SSF53474">
    <property type="entry name" value="alpha/beta-Hydrolases"/>
    <property type="match status" value="1"/>
</dbReference>
<keyword evidence="3" id="KW-1185">Reference proteome</keyword>
<dbReference type="InterPro" id="IPR022742">
    <property type="entry name" value="Hydrolase_4"/>
</dbReference>
<evidence type="ECO:0000259" key="1">
    <source>
        <dbReference type="Pfam" id="PF12146"/>
    </source>
</evidence>
<dbReference type="GO" id="GO:0004622">
    <property type="term" value="F:phosphatidylcholine lysophospholipase activity"/>
    <property type="evidence" value="ECO:0007669"/>
    <property type="project" value="UniProtKB-EC"/>
</dbReference>
<dbReference type="EC" id="3.1.1.5" evidence="2"/>
<organism evidence="2 3">
    <name type="scientific">Mesorhizobium delmotii</name>
    <dbReference type="NCBI Taxonomy" id="1631247"/>
    <lineage>
        <taxon>Bacteria</taxon>
        <taxon>Pseudomonadati</taxon>
        <taxon>Pseudomonadota</taxon>
        <taxon>Alphaproteobacteria</taxon>
        <taxon>Hyphomicrobiales</taxon>
        <taxon>Phyllobacteriaceae</taxon>
        <taxon>Mesorhizobium</taxon>
    </lineage>
</organism>
<dbReference type="InterPro" id="IPR051044">
    <property type="entry name" value="MAG_DAG_Lipase"/>
</dbReference>
<keyword evidence="2" id="KW-0378">Hydrolase</keyword>
<dbReference type="Pfam" id="PF12146">
    <property type="entry name" value="Hydrolase_4"/>
    <property type="match status" value="1"/>
</dbReference>
<gene>
    <name evidence="2" type="ORF">BQ8482_310132</name>
</gene>